<accession>A0ABY2NPD2</accession>
<comment type="caution">
    <text evidence="2">The sequence shown here is derived from an EMBL/GenBank/DDBJ whole genome shotgun (WGS) entry which is preliminary data.</text>
</comment>
<feature type="transmembrane region" description="Helical" evidence="1">
    <location>
        <begin position="167"/>
        <end position="188"/>
    </location>
</feature>
<dbReference type="Proteomes" id="UP000298112">
    <property type="component" value="Unassembled WGS sequence"/>
</dbReference>
<gene>
    <name evidence="2" type="ORF">EHQ95_08625</name>
</gene>
<dbReference type="EMBL" id="RQHF01000020">
    <property type="protein sequence ID" value="TGM57141.1"/>
    <property type="molecule type" value="Genomic_DNA"/>
</dbReference>
<reference evidence="3" key="1">
    <citation type="journal article" date="2019" name="PLoS Negl. Trop. Dis.">
        <title>Revisiting the worldwide diversity of Leptospira species in the environment.</title>
        <authorList>
            <person name="Vincent A.T."/>
            <person name="Schiettekatte O."/>
            <person name="Bourhy P."/>
            <person name="Veyrier F.J."/>
            <person name="Picardeau M."/>
        </authorList>
    </citation>
    <scope>NUCLEOTIDE SEQUENCE [LARGE SCALE GENOMIC DNA]</scope>
    <source>
        <strain evidence="3">201601955</strain>
    </source>
</reference>
<evidence type="ECO:0000313" key="2">
    <source>
        <dbReference type="EMBL" id="TGM57141.1"/>
    </source>
</evidence>
<keyword evidence="1" id="KW-1133">Transmembrane helix</keyword>
<keyword evidence="3" id="KW-1185">Reference proteome</keyword>
<name>A0ABY2NPD2_9LEPT</name>
<protein>
    <submittedName>
        <fullName evidence="2">Uncharacterized protein</fullName>
    </submittedName>
</protein>
<keyword evidence="1" id="KW-0812">Transmembrane</keyword>
<dbReference type="RefSeq" id="WP_135658388.1">
    <property type="nucleotide sequence ID" value="NZ_RQHF01000020.1"/>
</dbReference>
<proteinExistence type="predicted"/>
<evidence type="ECO:0000313" key="3">
    <source>
        <dbReference type="Proteomes" id="UP000298112"/>
    </source>
</evidence>
<feature type="transmembrane region" description="Helical" evidence="1">
    <location>
        <begin position="226"/>
        <end position="246"/>
    </location>
</feature>
<organism evidence="2 3">
    <name type="scientific">Leptospira vanthielii</name>
    <dbReference type="NCBI Taxonomy" id="293085"/>
    <lineage>
        <taxon>Bacteria</taxon>
        <taxon>Pseudomonadati</taxon>
        <taxon>Spirochaetota</taxon>
        <taxon>Spirochaetia</taxon>
        <taxon>Leptospirales</taxon>
        <taxon>Leptospiraceae</taxon>
        <taxon>Leptospira</taxon>
    </lineage>
</organism>
<keyword evidence="1" id="KW-0472">Membrane</keyword>
<sequence>MVSQDLEKIGTQKKWEYSPNGIAGIAHGYIINIWEGLYQQKYLLISDLDIDEKKIYRLKTEFSEVKKKYKIGEINLEKEYILINIHDTTFNSPKERILNLIEFITRRIKYYNINENNFCCKCKNPEYKLYYFTNETTSNPYCDKCFLEIKYELEKGKEEFDKEDKKYFRGFLGSVCINIPVIILWSFLASNTSIALISTIVIFYLTNFGYKLFGGKVGRYSLTTRIIAYIFTYTLWSLLTEIVLLYNHANFSCTDTIFVLHNPLT</sequence>
<evidence type="ECO:0000256" key="1">
    <source>
        <dbReference type="SAM" id="Phobius"/>
    </source>
</evidence>
<feature type="transmembrane region" description="Helical" evidence="1">
    <location>
        <begin position="194"/>
        <end position="214"/>
    </location>
</feature>